<evidence type="ECO:0000256" key="1">
    <source>
        <dbReference type="SAM" id="MobiDB-lite"/>
    </source>
</evidence>
<dbReference type="EMBL" id="JACHXO010000002">
    <property type="protein sequence ID" value="MBB3194367.1"/>
    <property type="molecule type" value="Genomic_DNA"/>
</dbReference>
<sequence length="526" mass="56928">MDDRYRFPIHESPVLGQWLASVLPACFSWPAGVLLRWDASADRACAAPAAWPGTFHPPTLRLSPGAHTKDGYLLQGVVAQWEGAGPAGAPLPPCWIAPPHDLFDALAMALAQRSAALTGTFPAPGLMTGMTLRRELADCLRRTEGQQLAIPQLASQRLSGQIPPHWLHGDAVSVISEMVAVIREDNPTLSPYVPVAPVQPGGLAAPLLQPLPQTDTLALALHTLREGGWCPALDHLIPTVLVRLPFGHPFRREGMRVNHGGHTTLYGRRLGSPYEVHLHRLQSGQLHLQLTTSTSSECPAGPDHFLEAALGFRPGLVKDSFPGIRGELATVIETNPQLMRMRLALFERHFPGDHEFLLRLCLVNGEVTAAGRQVLDPTLAQRPVERADMQRWYAPTASALQRSPEALAAQGISVINAHFLAAPLRPTVAGNILKGDPMNACPQLAQQDLPQLLVHTLPGLYYAYRNGFRLVAYLRTSESTLEARVSPEALKAARDFATAAAQAERLVMPQDGVPPASRSEPDASCA</sequence>
<dbReference type="Proteomes" id="UP000574369">
    <property type="component" value="Unassembled WGS sequence"/>
</dbReference>
<gene>
    <name evidence="2" type="ORF">FHS28_001752</name>
</gene>
<reference evidence="2 3" key="1">
    <citation type="submission" date="2020-08" db="EMBL/GenBank/DDBJ databases">
        <title>Genomic Encyclopedia of Type Strains, Phase III (KMG-III): the genomes of soil and plant-associated and newly described type strains.</title>
        <authorList>
            <person name="Whitman W."/>
        </authorList>
    </citation>
    <scope>NUCLEOTIDE SEQUENCE [LARGE SCALE GENOMIC DNA]</scope>
    <source>
        <strain evidence="2 3">CECT 7247</strain>
    </source>
</reference>
<organism evidence="2 3">
    <name type="scientific">Roseateles terrae</name>
    <dbReference type="NCBI Taxonomy" id="431060"/>
    <lineage>
        <taxon>Bacteria</taxon>
        <taxon>Pseudomonadati</taxon>
        <taxon>Pseudomonadota</taxon>
        <taxon>Betaproteobacteria</taxon>
        <taxon>Burkholderiales</taxon>
        <taxon>Sphaerotilaceae</taxon>
        <taxon>Roseateles</taxon>
    </lineage>
</organism>
<evidence type="ECO:0000313" key="2">
    <source>
        <dbReference type="EMBL" id="MBB3194367.1"/>
    </source>
</evidence>
<dbReference type="RefSeq" id="WP_088450418.1">
    <property type="nucleotide sequence ID" value="NZ_JACHXO010000002.1"/>
</dbReference>
<evidence type="ECO:0000313" key="3">
    <source>
        <dbReference type="Proteomes" id="UP000574369"/>
    </source>
</evidence>
<keyword evidence="3" id="KW-1185">Reference proteome</keyword>
<comment type="caution">
    <text evidence="2">The sequence shown here is derived from an EMBL/GenBank/DDBJ whole genome shotgun (WGS) entry which is preliminary data.</text>
</comment>
<feature type="region of interest" description="Disordered" evidence="1">
    <location>
        <begin position="507"/>
        <end position="526"/>
    </location>
</feature>
<name>A0ABR6GRP2_9BURK</name>
<proteinExistence type="predicted"/>
<accession>A0ABR6GRP2</accession>
<protein>
    <submittedName>
        <fullName evidence="2">Uncharacterized protein</fullName>
    </submittedName>
</protein>